<feature type="domain" description="C2H2-type" evidence="1">
    <location>
        <begin position="89"/>
        <end position="112"/>
    </location>
</feature>
<name>X0H1U7_FUSOX</name>
<feature type="domain" description="C2H2-type" evidence="1">
    <location>
        <begin position="266"/>
        <end position="288"/>
    </location>
</feature>
<feature type="domain" description="C2H2-type" evidence="1">
    <location>
        <begin position="368"/>
        <end position="390"/>
    </location>
</feature>
<feature type="domain" description="C2H2-type" evidence="1">
    <location>
        <begin position="241"/>
        <end position="263"/>
    </location>
</feature>
<dbReference type="InterPro" id="IPR013087">
    <property type="entry name" value="Znf_C2H2_type"/>
</dbReference>
<reference evidence="2" key="2">
    <citation type="submission" date="2012-05" db="EMBL/GenBank/DDBJ databases">
        <title>The Genome Annotation of Fusarium oxysporum PHW808.</title>
        <authorList>
            <consortium name="The Broad Institute Genomics Platform"/>
            <person name="Ma L.-J."/>
            <person name="Corby-Kistler H."/>
            <person name="Broz K."/>
            <person name="Gale L.R."/>
            <person name="Jonkers W."/>
            <person name="O'Donnell K."/>
            <person name="Ploetz R."/>
            <person name="Steinberg C."/>
            <person name="Schwartz D.C."/>
            <person name="VanEtten H."/>
            <person name="Zhou S."/>
            <person name="Young S.K."/>
            <person name="Zeng Q."/>
            <person name="Gargeya S."/>
            <person name="Fitzgerald M."/>
            <person name="Abouelleil A."/>
            <person name="Alvarado L."/>
            <person name="Chapman S.B."/>
            <person name="Gainer-Dewar J."/>
            <person name="Goldberg J."/>
            <person name="Griggs A."/>
            <person name="Gujja S."/>
            <person name="Hansen M."/>
            <person name="Howarth C."/>
            <person name="Imamovic A."/>
            <person name="Ireland A."/>
            <person name="Larimer J."/>
            <person name="McCowan C."/>
            <person name="Murphy C."/>
            <person name="Pearson M."/>
            <person name="Poon T.W."/>
            <person name="Priest M."/>
            <person name="Roberts A."/>
            <person name="Saif S."/>
            <person name="Shea T."/>
            <person name="Sykes S."/>
            <person name="Wortman J."/>
            <person name="Nusbaum C."/>
            <person name="Birren B."/>
        </authorList>
    </citation>
    <scope>NUCLEOTIDE SEQUENCE</scope>
    <source>
        <strain evidence="2">54008</strain>
    </source>
</reference>
<feature type="domain" description="C2H2-type" evidence="1">
    <location>
        <begin position="122"/>
        <end position="144"/>
    </location>
</feature>
<organism evidence="2">
    <name type="scientific">Fusarium oxysporum f. sp. conglutinans race 2 54008</name>
    <dbReference type="NCBI Taxonomy" id="1089457"/>
    <lineage>
        <taxon>Eukaryota</taxon>
        <taxon>Fungi</taxon>
        <taxon>Dikarya</taxon>
        <taxon>Ascomycota</taxon>
        <taxon>Pezizomycotina</taxon>
        <taxon>Sordariomycetes</taxon>
        <taxon>Hypocreomycetidae</taxon>
        <taxon>Hypocreales</taxon>
        <taxon>Nectriaceae</taxon>
        <taxon>Fusarium</taxon>
        <taxon>Fusarium oxysporum species complex</taxon>
    </lineage>
</organism>
<protein>
    <recommendedName>
        <fullName evidence="1">C2H2-type domain-containing protein</fullName>
    </recommendedName>
</protein>
<feature type="domain" description="C2H2-type" evidence="1">
    <location>
        <begin position="64"/>
        <end position="86"/>
    </location>
</feature>
<dbReference type="AlphaFoldDB" id="X0H1U7"/>
<feature type="domain" description="C2H2-type" evidence="1">
    <location>
        <begin position="445"/>
        <end position="465"/>
    </location>
</feature>
<accession>X0H1U7</accession>
<dbReference type="EMBL" id="JH659069">
    <property type="protein sequence ID" value="EXL66055.1"/>
    <property type="molecule type" value="Genomic_DNA"/>
</dbReference>
<proteinExistence type="predicted"/>
<reference evidence="2" key="1">
    <citation type="submission" date="2011-11" db="EMBL/GenBank/DDBJ databases">
        <title>The Genome Sequence of Fusarium oxysporum PHW808.</title>
        <authorList>
            <consortium name="The Broad Institute Genome Sequencing Platform"/>
            <person name="Ma L.-J."/>
            <person name="Gale L.R."/>
            <person name="Schwartz D.C."/>
            <person name="Zhou S."/>
            <person name="Corby-Kistler H."/>
            <person name="Young S.K."/>
            <person name="Zeng Q."/>
            <person name="Gargeya S."/>
            <person name="Fitzgerald M."/>
            <person name="Haas B."/>
            <person name="Abouelleil A."/>
            <person name="Alvarado L."/>
            <person name="Arachchi H.M."/>
            <person name="Berlin A."/>
            <person name="Brown A."/>
            <person name="Chapman S.B."/>
            <person name="Chen Z."/>
            <person name="Dunbar C."/>
            <person name="Freedman E."/>
            <person name="Gearin G."/>
            <person name="Goldberg J."/>
            <person name="Griggs A."/>
            <person name="Gujja S."/>
            <person name="Heiman D."/>
            <person name="Howarth C."/>
            <person name="Larson L."/>
            <person name="Lui A."/>
            <person name="MacDonald P.J.P."/>
            <person name="Montmayeur A."/>
            <person name="Murphy C."/>
            <person name="Neiman D."/>
            <person name="Pearson M."/>
            <person name="Priest M."/>
            <person name="Roberts A."/>
            <person name="Saif S."/>
            <person name="Shea T."/>
            <person name="Shenoy N."/>
            <person name="Sisk P."/>
            <person name="Stolte C."/>
            <person name="Sykes S."/>
            <person name="Wortman J."/>
            <person name="Nusbaum C."/>
            <person name="Birren B."/>
        </authorList>
    </citation>
    <scope>NUCLEOTIDE SEQUENCE [LARGE SCALE GENOMIC DNA]</scope>
    <source>
        <strain evidence="2">54008</strain>
    </source>
</reference>
<gene>
    <name evidence="2" type="ORF">FOPG_17749</name>
</gene>
<feature type="domain" description="C2H2-type" evidence="1">
    <location>
        <begin position="318"/>
        <end position="340"/>
    </location>
</feature>
<dbReference type="SMART" id="SM00355">
    <property type="entry name" value="ZnF_C2H2"/>
    <property type="match status" value="9"/>
</dbReference>
<dbReference type="Proteomes" id="UP000030676">
    <property type="component" value="Unassembled WGS sequence"/>
</dbReference>
<dbReference type="OrthoDB" id="193703at2759"/>
<feature type="domain" description="C2H2-type" evidence="1">
    <location>
        <begin position="170"/>
        <end position="192"/>
    </location>
</feature>
<dbReference type="HOGENOM" id="CLU_537525_0_0_1"/>
<sequence length="507" mass="58735">MVMKQGSLGSHVGEHEQMLCQYCRKPIDLETRLHHLEEAHQLHECQICQETMPTSTIGQHRGYHECPFCPTLVAKCSLIAHIETDHCGKRCPECPECPEGSNLAKHRRLFRHLKEATQHEWLRCLFCHNYQFLSGMNEHLQSQHGLQCWDCCDPSSESFADHASNFHGQRVCPVCQKSMASSKVDVHLIMEHKLCACDGCGPQIKFEHIMRQHVWKECLQCKCIIEEWAYRRHLLHDHSWEECPYCDYLAHSDTALADHEKEHELRSCDECSSMVIEHAYDDHLREEHGMKDCLFCATYPLPPELLKEHIMEYHCKMTRCSECDEFQTTAEMPSHLQDSHGYQKCCFCDDVIAGPEVPIHIDERHKPVTCFECGEEVAQTDLNIHLVRKHDYNVQPPANNGTQIDAQAAKSTLANLSQRPTASEDRQDRPILQDAQYSNAENKAGNCDPCEKHYDNLYEHRRRKHRIRIRDSKQFVGARVPCVDGVKEHSKKNIHRCKKCREAKLSK</sequence>
<evidence type="ECO:0000313" key="2">
    <source>
        <dbReference type="EMBL" id="EXL66055.1"/>
    </source>
</evidence>
<evidence type="ECO:0000259" key="1">
    <source>
        <dbReference type="SMART" id="SM00355"/>
    </source>
</evidence>